<organism evidence="1">
    <name type="scientific">Schmidtea mediterranea</name>
    <name type="common">Freshwater planarian flatworm</name>
    <dbReference type="NCBI Taxonomy" id="79327"/>
    <lineage>
        <taxon>Eukaryota</taxon>
        <taxon>Metazoa</taxon>
        <taxon>Spiralia</taxon>
        <taxon>Lophotrochozoa</taxon>
        <taxon>Platyhelminthes</taxon>
        <taxon>Rhabditophora</taxon>
        <taxon>Seriata</taxon>
        <taxon>Tricladida</taxon>
        <taxon>Continenticola</taxon>
        <taxon>Geoplanoidea</taxon>
        <taxon>Dugesiidae</taxon>
        <taxon>Schmidtea</taxon>
    </lineage>
</organism>
<protein>
    <submittedName>
        <fullName evidence="1">Uncharacterized protein</fullName>
    </submittedName>
</protein>
<accession>I1ZID3</accession>
<name>I1ZID3_SCHMD</name>
<sequence>MDENLKNLIQELTSSQLVINWLELCGFETLEDIEYLNENVIADMESYIGSICSSMSFDEREKYIHVNLFKKFPQQFKFTPCLKSRLLNVADAISRQFNKSSQINRSGPFLSKFVQKFNKDYLADNGYRLCSRDLYDSVSNSIRRSFQNIKYRFDLEFDLYQSDKDEKHETKNGFFACSINQHNEICGEFIKFYIDQDSLSIDIEPILVHIELHLDRKSESSSIKTKSRILSSVEIDLNKSSRSIDLADAKLSNNFIHNEIIKFAEQKFIDCHLVQDIDFNVYEIIDDDSSLTNRGCFLCYICLKTKSNESKIKFFFTSTRSVVFTNIVAHLRIHFQSVAPFATAAVSRKRTSTKTPKHSEKRLVLVNSATKNSASSLKLEALNDKENFI</sequence>
<evidence type="ECO:0000313" key="1">
    <source>
        <dbReference type="EMBL" id="AFJ24787.1"/>
    </source>
</evidence>
<reference evidence="1" key="1">
    <citation type="journal article" date="2012" name="Genes Dev.">
        <title>A molecular wound response program associated with regeneration initiation in planarians.</title>
        <authorList>
            <person name="Wenemoser D."/>
            <person name="Lapan S.W."/>
            <person name="Wilkinson A.W."/>
            <person name="Bell G.W."/>
            <person name="Reddien P.W."/>
        </authorList>
    </citation>
    <scope>NUCLEOTIDE SEQUENCE</scope>
</reference>
<dbReference type="EMBL" id="JX010544">
    <property type="protein sequence ID" value="AFJ24787.1"/>
    <property type="molecule type" value="mRNA"/>
</dbReference>
<proteinExistence type="evidence at transcript level"/>
<dbReference type="AlphaFoldDB" id="I1ZID3"/>